<dbReference type="GO" id="GO:0032259">
    <property type="term" value="P:methylation"/>
    <property type="evidence" value="ECO:0007669"/>
    <property type="project" value="UniProtKB-KW"/>
</dbReference>
<dbReference type="KEGG" id="vgu:HYG85_15250"/>
<dbReference type="InterPro" id="IPR050447">
    <property type="entry name" value="Erg6_SMT_methyltransf"/>
</dbReference>
<feature type="domain" description="Methyltransferase type 11" evidence="2">
    <location>
        <begin position="63"/>
        <end position="161"/>
    </location>
</feature>
<protein>
    <submittedName>
        <fullName evidence="3">Class I SAM-dependent methyltransferase</fullName>
    </submittedName>
</protein>
<dbReference type="CDD" id="cd02440">
    <property type="entry name" value="AdoMet_MTases"/>
    <property type="match status" value="1"/>
</dbReference>
<dbReference type="SUPFAM" id="SSF53335">
    <property type="entry name" value="S-adenosyl-L-methionine-dependent methyltransferases"/>
    <property type="match status" value="1"/>
</dbReference>
<accession>A0A8J8MC59</accession>
<dbReference type="AlphaFoldDB" id="A0A8J8MC59"/>
<proteinExistence type="predicted"/>
<evidence type="ECO:0000313" key="4">
    <source>
        <dbReference type="Proteomes" id="UP000677305"/>
    </source>
</evidence>
<organism evidence="3 4">
    <name type="scientific">Vallitalea guaymasensis</name>
    <dbReference type="NCBI Taxonomy" id="1185412"/>
    <lineage>
        <taxon>Bacteria</taxon>
        <taxon>Bacillati</taxon>
        <taxon>Bacillota</taxon>
        <taxon>Clostridia</taxon>
        <taxon>Lachnospirales</taxon>
        <taxon>Vallitaleaceae</taxon>
        <taxon>Vallitalea</taxon>
    </lineage>
</organism>
<dbReference type="RefSeq" id="WP_212690399.1">
    <property type="nucleotide sequence ID" value="NZ_CP058561.1"/>
</dbReference>
<dbReference type="Gene3D" id="3.40.50.150">
    <property type="entry name" value="Vaccinia Virus protein VP39"/>
    <property type="match status" value="1"/>
</dbReference>
<name>A0A8J8MC59_9FIRM</name>
<dbReference type="InterPro" id="IPR029063">
    <property type="entry name" value="SAM-dependent_MTases_sf"/>
</dbReference>
<keyword evidence="4" id="KW-1185">Reference proteome</keyword>
<dbReference type="Pfam" id="PF08241">
    <property type="entry name" value="Methyltransf_11"/>
    <property type="match status" value="1"/>
</dbReference>
<gene>
    <name evidence="3" type="ORF">HYG85_15250</name>
</gene>
<dbReference type="PANTHER" id="PTHR44068">
    <property type="entry name" value="ZGC:194242"/>
    <property type="match status" value="1"/>
</dbReference>
<dbReference type="PANTHER" id="PTHR44068:SF11">
    <property type="entry name" value="GERANYL DIPHOSPHATE 2-C-METHYLTRANSFERASE"/>
    <property type="match status" value="1"/>
</dbReference>
<evidence type="ECO:0000313" key="3">
    <source>
        <dbReference type="EMBL" id="QUH30201.1"/>
    </source>
</evidence>
<keyword evidence="3" id="KW-0489">Methyltransferase</keyword>
<dbReference type="InterPro" id="IPR013216">
    <property type="entry name" value="Methyltransf_11"/>
</dbReference>
<dbReference type="EMBL" id="CP058561">
    <property type="protein sequence ID" value="QUH30201.1"/>
    <property type="molecule type" value="Genomic_DNA"/>
</dbReference>
<sequence length="281" mass="32674">MNLSQYTFKKLNNLFPLPVHPFNLQNQGEKTYAQWQFEKGFESIKYYSPYVDSKEMFTNKKVLDVGCGAAGKSLYYSKQGASIVYGIDQISSYKEQADSLAEKLDLQDKFEFVLGSATNMPFDNNYFDTIILNDAMEHLKDPKKVLNECYRILKKDGIIYINFPPYNHPFGAHLSDTIGIPWVHLFFSEKSLIQNYKSSVESLPDGKNRIDLRISTDENGNEYFSYINKMTIKRFEKVIKQSDFNKMYYESIPLKKLLAPVSKIPFLKEYFTKMIVFIGKK</sequence>
<reference evidence="3 4" key="1">
    <citation type="submission" date="2020-07" db="EMBL/GenBank/DDBJ databases">
        <title>Vallitalea guaymasensis genome.</title>
        <authorList>
            <person name="Postec A."/>
        </authorList>
    </citation>
    <scope>NUCLEOTIDE SEQUENCE [LARGE SCALE GENOMIC DNA]</scope>
    <source>
        <strain evidence="3 4">Ra1766G1</strain>
    </source>
</reference>
<dbReference type="Proteomes" id="UP000677305">
    <property type="component" value="Chromosome"/>
</dbReference>
<dbReference type="GO" id="GO:0008757">
    <property type="term" value="F:S-adenosylmethionine-dependent methyltransferase activity"/>
    <property type="evidence" value="ECO:0007669"/>
    <property type="project" value="InterPro"/>
</dbReference>
<evidence type="ECO:0000256" key="1">
    <source>
        <dbReference type="ARBA" id="ARBA00022679"/>
    </source>
</evidence>
<evidence type="ECO:0000259" key="2">
    <source>
        <dbReference type="Pfam" id="PF08241"/>
    </source>
</evidence>
<keyword evidence="1" id="KW-0808">Transferase</keyword>